<dbReference type="OrthoDB" id="5588846at2759"/>
<keyword evidence="10" id="KW-1185">Reference proteome</keyword>
<feature type="transmembrane region" description="Helical" evidence="7">
    <location>
        <begin position="811"/>
        <end position="832"/>
    </location>
</feature>
<keyword evidence="5 7" id="KW-0472">Membrane</keyword>
<feature type="compositionally biased region" description="Low complexity" evidence="6">
    <location>
        <begin position="197"/>
        <end position="211"/>
    </location>
</feature>
<dbReference type="GO" id="GO:0006799">
    <property type="term" value="P:polyphosphate biosynthetic process"/>
    <property type="evidence" value="ECO:0007669"/>
    <property type="project" value="UniProtKB-ARBA"/>
</dbReference>
<comment type="subcellular location">
    <subcellularLocation>
        <location evidence="1">Vacuole membrane</location>
        <topology evidence="1">Multi-pass membrane protein</topology>
    </subcellularLocation>
</comment>
<dbReference type="InterPro" id="IPR004331">
    <property type="entry name" value="SPX_dom"/>
</dbReference>
<feature type="region of interest" description="Disordered" evidence="6">
    <location>
        <begin position="197"/>
        <end position="242"/>
    </location>
</feature>
<dbReference type="PANTHER" id="PTHR46140">
    <property type="entry name" value="VACUOLAR TRANSPORTER CHAPERONE 1-RELATED"/>
    <property type="match status" value="1"/>
</dbReference>
<reference evidence="10" key="2">
    <citation type="journal article" date="2014" name="PLoS ONE">
        <title>Genome and Transcriptome Analysis of the Fungal Pathogen Fusarium oxysporum f. sp. cubense Causing Banana Vascular Wilt Disease.</title>
        <authorList>
            <person name="Guo L."/>
            <person name="Han L."/>
            <person name="Yang L."/>
            <person name="Zeng H."/>
            <person name="Fan D."/>
            <person name="Zhu Y."/>
            <person name="Feng Y."/>
            <person name="Wang G."/>
            <person name="Peng C."/>
            <person name="Jiang X."/>
            <person name="Zhou D."/>
            <person name="Ni P."/>
            <person name="Liang C."/>
            <person name="Liu L."/>
            <person name="Wang J."/>
            <person name="Mao C."/>
            <person name="Fang X."/>
            <person name="Peng M."/>
            <person name="Huang J."/>
        </authorList>
    </citation>
    <scope>NUCLEOTIDE SEQUENCE [LARGE SCALE GENOMIC DNA]</scope>
    <source>
        <strain evidence="10">race 4</strain>
    </source>
</reference>
<feature type="transmembrane region" description="Helical" evidence="7">
    <location>
        <begin position="743"/>
        <end position="766"/>
    </location>
</feature>
<feature type="domain" description="SPX" evidence="8">
    <location>
        <begin position="374"/>
        <end position="536"/>
    </location>
</feature>
<dbReference type="PANTHER" id="PTHR46140:SF1">
    <property type="entry name" value="VACUOLAR TRANSPORTER CHAPERONE COMPLEX SUBUNIT 4-RELATED"/>
    <property type="match status" value="1"/>
</dbReference>
<accession>N1RH46</accession>
<feature type="compositionally biased region" description="Low complexity" evidence="6">
    <location>
        <begin position="570"/>
        <end position="584"/>
    </location>
</feature>
<dbReference type="GO" id="GO:0005774">
    <property type="term" value="C:vacuolar membrane"/>
    <property type="evidence" value="ECO:0007669"/>
    <property type="project" value="UniProtKB-SubCell"/>
</dbReference>
<gene>
    <name evidence="9" type="ORF">FOC4_g10013943</name>
</gene>
<feature type="compositionally biased region" description="Polar residues" evidence="6">
    <location>
        <begin position="585"/>
        <end position="606"/>
    </location>
</feature>
<evidence type="ECO:0000256" key="4">
    <source>
        <dbReference type="ARBA" id="ARBA00022989"/>
    </source>
</evidence>
<evidence type="ECO:0000256" key="3">
    <source>
        <dbReference type="ARBA" id="ARBA00022692"/>
    </source>
</evidence>
<dbReference type="Proteomes" id="UP000016929">
    <property type="component" value="Unassembled WGS sequence"/>
</dbReference>
<proteinExistence type="predicted"/>
<keyword evidence="3 7" id="KW-0812">Transmembrane</keyword>
<feature type="compositionally biased region" description="Polar residues" evidence="6">
    <location>
        <begin position="212"/>
        <end position="233"/>
    </location>
</feature>
<evidence type="ECO:0000256" key="2">
    <source>
        <dbReference type="ARBA" id="ARBA00022554"/>
    </source>
</evidence>
<feature type="transmembrane region" description="Helical" evidence="7">
    <location>
        <begin position="778"/>
        <end position="799"/>
    </location>
</feature>
<keyword evidence="4 7" id="KW-1133">Transmembrane helix</keyword>
<evidence type="ECO:0000259" key="8">
    <source>
        <dbReference type="PROSITE" id="PS51382"/>
    </source>
</evidence>
<dbReference type="PROSITE" id="PS51382">
    <property type="entry name" value="SPX"/>
    <property type="match status" value="2"/>
</dbReference>
<dbReference type="InterPro" id="IPR051572">
    <property type="entry name" value="VTC_Complex_Subunit"/>
</dbReference>
<dbReference type="HOGENOM" id="CLU_339809_0_0_1"/>
<reference evidence="10" key="1">
    <citation type="submission" date="2012-09" db="EMBL/GenBank/DDBJ databases">
        <title>Genome sequencing and comparative transcriptomics of race 1 and race 4 of banana pathogen: Fusarium oxysporum f. sp. cubense.</title>
        <authorList>
            <person name="Fang X."/>
            <person name="Huang J."/>
        </authorList>
    </citation>
    <scope>NUCLEOTIDE SEQUENCE [LARGE SCALE GENOMIC DNA]</scope>
    <source>
        <strain evidence="10">race 4</strain>
    </source>
</reference>
<evidence type="ECO:0000256" key="6">
    <source>
        <dbReference type="SAM" id="MobiDB-lite"/>
    </source>
</evidence>
<keyword evidence="2" id="KW-0926">Vacuole</keyword>
<feature type="domain" description="SPX" evidence="8">
    <location>
        <begin position="1"/>
        <end position="163"/>
    </location>
</feature>
<evidence type="ECO:0000256" key="1">
    <source>
        <dbReference type="ARBA" id="ARBA00004128"/>
    </source>
</evidence>
<dbReference type="AlphaFoldDB" id="N1RH46"/>
<dbReference type="CDD" id="cd14474">
    <property type="entry name" value="SPX_YDR089W"/>
    <property type="match status" value="2"/>
</dbReference>
<evidence type="ECO:0000256" key="5">
    <source>
        <dbReference type="ARBA" id="ARBA00023136"/>
    </source>
</evidence>
<evidence type="ECO:0000256" key="7">
    <source>
        <dbReference type="SAM" id="Phobius"/>
    </source>
</evidence>
<name>N1RH46_FUSC4</name>
<protein>
    <recommendedName>
        <fullName evidence="8">SPX domain-containing protein</fullName>
    </recommendedName>
</protein>
<feature type="region of interest" description="Disordered" evidence="6">
    <location>
        <begin position="570"/>
        <end position="615"/>
    </location>
</feature>
<evidence type="ECO:0000313" key="10">
    <source>
        <dbReference type="Proteomes" id="UP000016929"/>
    </source>
</evidence>
<sequence>MKFGDHLERESVPEWSLHNLDYNSIKHEIKMHTTRDQATAMAIPGQKDEALSRFEDGLYMELDRQHERLQLFVSSKADEISRRLEYLAKNIDRWASKNQEQLAGDSAIKHHRRFTKYERELVRCGSDIQSLERFVKAQTVAFRKITKKYKKWTGSTTLGIRLYENVLSDPKSFTRRDFSSLQQRYDDITCTLNAAAPALSEPSSPESQAQSYRRQSLSGSLNSTNRHPTSRAQPTFDFLPPPQMEEPAKYWNEYDNGSECAADDDGYAIYINPDESTSFPGFGYLQNIFKAPMKKARGWFKRNNTRERQSLLGANHSPYQYSSTTFNSSESDEEAGYASSDGFPATGYATHYALPSLNQQQAHLYREKTLFWDMKFGDHLERESVPEWSLHNLDYNSIKHEIKMHTTRDQATAMAIPGQKDEALSRFEDGLYMELDRQHERLQLFVSSKADEISRRLEYLAKNIDRWASKNQEQLAGDSAIKHHRRFTKYERELVRCGSDIQSLERFVKAQTVAFRKITKKYKKWTGSTTLGIRLYENVLSDPKSFTRRDFSSLQQRYDDITCTLNAAAPALSEPSSPESQAQSYRRQSLSGSLNSTNRHPTSRAQPTFDFLPPPQMEEPAKYWNEYDNGSECAADDDGYAIYINPDESTSFPGFGYLQNIFKAPMKKARGWFKRNNTRERQSLLGANHSPYQYSSTTFNSSESDEEAGYASSDGFPATGYATHYALPSLNQQQAHLYREKTLFWGTISSFAVSFLLLLVAGTLISTGRHRLRAEVDAGVTVGVVASLFTACSALGMTLYRHDRLSFPHLLAVWTTFVASCILNGMLLILVVGNSP</sequence>
<evidence type="ECO:0000313" key="9">
    <source>
        <dbReference type="EMBL" id="EMT63697.1"/>
    </source>
</evidence>
<organism evidence="9 10">
    <name type="scientific">Fusarium oxysporum f. sp. cubense (strain race 4)</name>
    <name type="common">Panama disease fungus</name>
    <dbReference type="NCBI Taxonomy" id="2502994"/>
    <lineage>
        <taxon>Eukaryota</taxon>
        <taxon>Fungi</taxon>
        <taxon>Dikarya</taxon>
        <taxon>Ascomycota</taxon>
        <taxon>Pezizomycotina</taxon>
        <taxon>Sordariomycetes</taxon>
        <taxon>Hypocreomycetidae</taxon>
        <taxon>Hypocreales</taxon>
        <taxon>Nectriaceae</taxon>
        <taxon>Fusarium</taxon>
        <taxon>Fusarium oxysporum species complex</taxon>
    </lineage>
</organism>
<dbReference type="EMBL" id="KB726993">
    <property type="protein sequence ID" value="EMT63697.1"/>
    <property type="molecule type" value="Genomic_DNA"/>
</dbReference>